<dbReference type="PANTHER" id="PTHR40400:SF1">
    <property type="entry name" value="SLR1512 PROTEIN"/>
    <property type="match status" value="1"/>
</dbReference>
<sequence length="314" mass="31877">MVQTNLLSPVVLAFVLGAVAVWARSDLRFPDGMYTGLSIYLMLAIGLKGGAALAATTVGEIWLPAIAVLALGCAIPLWSYAIARRFGGLGVPDSAALAAHYGSVSVVTFMAALAFLDAAGARYEGFLPALVALMEVPAIAVAIALAHAAGRSGGWGPVAHEVLSGRSILLLVGGLAIGAATGPAGLERVAPVFVDPFQGVLVLFLLEMGMVAARRLRELRTAGVFLVVFGIGMPVLHGMLGAWVGSFAGLSLGGSTVLGVLAASASYIAAPAAVRVALPEANPGLYLTASLGITFPFNLAVGIPLCYAAAQWAQ</sequence>
<feature type="transmembrane region" description="Helical" evidence="1">
    <location>
        <begin position="257"/>
        <end position="278"/>
    </location>
</feature>
<dbReference type="EMBL" id="CADCTW010000029">
    <property type="protein sequence ID" value="CAA9301422.1"/>
    <property type="molecule type" value="Genomic_DNA"/>
</dbReference>
<feature type="transmembrane region" description="Helical" evidence="1">
    <location>
        <begin position="167"/>
        <end position="186"/>
    </location>
</feature>
<accession>A0A6J4KCT6</accession>
<feature type="transmembrane region" description="Helical" evidence="1">
    <location>
        <begin position="95"/>
        <end position="115"/>
    </location>
</feature>
<proteinExistence type="predicted"/>
<feature type="transmembrane region" description="Helical" evidence="1">
    <location>
        <begin position="127"/>
        <end position="146"/>
    </location>
</feature>
<feature type="transmembrane region" description="Helical" evidence="1">
    <location>
        <begin position="6"/>
        <end position="25"/>
    </location>
</feature>
<feature type="transmembrane region" description="Helical" evidence="1">
    <location>
        <begin position="224"/>
        <end position="245"/>
    </location>
</feature>
<name>A0A6J4KCT6_9BACT</name>
<evidence type="ECO:0000313" key="2">
    <source>
        <dbReference type="EMBL" id="CAA9301422.1"/>
    </source>
</evidence>
<reference evidence="2" key="1">
    <citation type="submission" date="2020-02" db="EMBL/GenBank/DDBJ databases">
        <authorList>
            <person name="Meier V. D."/>
        </authorList>
    </citation>
    <scope>NUCLEOTIDE SEQUENCE</scope>
    <source>
        <strain evidence="2">AVDCRST_MAG68</strain>
    </source>
</reference>
<keyword evidence="1" id="KW-0812">Transmembrane</keyword>
<feature type="transmembrane region" description="Helical" evidence="1">
    <location>
        <begin position="61"/>
        <end position="83"/>
    </location>
</feature>
<dbReference type="AlphaFoldDB" id="A0A6J4KCT6"/>
<evidence type="ECO:0000256" key="1">
    <source>
        <dbReference type="SAM" id="Phobius"/>
    </source>
</evidence>
<protein>
    <submittedName>
        <fullName evidence="2">Putative sodium-dependent bicarbonate transporter</fullName>
    </submittedName>
</protein>
<organism evidence="2">
    <name type="scientific">uncultured Gemmatimonadota bacterium</name>
    <dbReference type="NCBI Taxonomy" id="203437"/>
    <lineage>
        <taxon>Bacteria</taxon>
        <taxon>Pseudomonadati</taxon>
        <taxon>Gemmatimonadota</taxon>
        <taxon>environmental samples</taxon>
    </lineage>
</organism>
<feature type="transmembrane region" description="Helical" evidence="1">
    <location>
        <begin position="37"/>
        <end position="55"/>
    </location>
</feature>
<dbReference type="InterPro" id="IPR010293">
    <property type="entry name" value="Sbt_1"/>
</dbReference>
<gene>
    <name evidence="2" type="ORF">AVDCRST_MAG68-481</name>
</gene>
<dbReference type="Pfam" id="PF05982">
    <property type="entry name" value="Sbt_1"/>
    <property type="match status" value="1"/>
</dbReference>
<dbReference type="PANTHER" id="PTHR40400">
    <property type="entry name" value="SLR1512 PROTEIN"/>
    <property type="match status" value="1"/>
</dbReference>
<keyword evidence="1" id="KW-0472">Membrane</keyword>
<keyword evidence="1" id="KW-1133">Transmembrane helix</keyword>
<feature type="transmembrane region" description="Helical" evidence="1">
    <location>
        <begin position="285"/>
        <end position="310"/>
    </location>
</feature>